<evidence type="ECO:0000313" key="3">
    <source>
        <dbReference type="Proteomes" id="UP001062263"/>
    </source>
</evidence>
<reference evidence="2" key="1">
    <citation type="submission" date="2022-06" db="EMBL/GenBank/DDBJ databases">
        <title>Akkermansia biwalacus sp. nov., an anaerobic mucin-degrading bacterium isolated from human intestine.</title>
        <authorList>
            <person name="Kobayashi Y."/>
            <person name="Inoue S."/>
            <person name="Kawahara T."/>
            <person name="Kohda N."/>
        </authorList>
    </citation>
    <scope>NUCLEOTIDE SEQUENCE</scope>
    <source>
        <strain evidence="2">WON2089</strain>
    </source>
</reference>
<name>A0ABM7ZHY1_9BACT</name>
<accession>A0ABM7ZHY1</accession>
<evidence type="ECO:0000256" key="1">
    <source>
        <dbReference type="SAM" id="SignalP"/>
    </source>
</evidence>
<feature type="signal peptide" evidence="1">
    <location>
        <begin position="1"/>
        <end position="21"/>
    </location>
</feature>
<dbReference type="EMBL" id="AP025943">
    <property type="protein sequence ID" value="BDL44315.1"/>
    <property type="molecule type" value="Genomic_DNA"/>
</dbReference>
<sequence length="483" mass="53452">MWLPKLIPSLFLCLSGLFAQSAENVRVHGIADLSHEFSFYADGRFRSQYLPDQVVLSNWGNLYDLDTENINLIALLGCDGNVRYNARDVAFLKKFLRQGGCVLIAGNAGTKGQNLLLSEFGARFEGKAVPPFFLTSAVGGSSAVAGNNVSVLVLKPGGKWETLVQDSAQATVMARRKEGKGTLIAVARNLLGNNPDGKDALNREWVTPVLKEAASGKEVSGEKPLPAVGSTRMGNSKVVDGVTFHYSDYLAPYFQDMIKIEAQCRPAMEKRLGVPLSQGMGNQVGLLATGGGGFSAGGYVGLAVFWENFPKEKKGMIEFLCHEFTHSWVLPHPEVWNEPIATYVGDVVMGDLGYPEEGKRRIENTIRRASTLDPDMTVYDIYGNTERPGAVRLDGGRKNEIHWGKSFWVFEQLRGMDPEFLSKYFRAKRKYVPARMDHRYNMDDTVAVISIALGKDMFPWFNEHGMPVDREKTPFSRHIPSGK</sequence>
<gene>
    <name evidence="2" type="ORF">Abiwalacus_18890</name>
</gene>
<dbReference type="RefSeq" id="WP_215434846.1">
    <property type="nucleotide sequence ID" value="NZ_AP025943.1"/>
</dbReference>
<feature type="chain" id="PRO_5046846272" evidence="1">
    <location>
        <begin position="22"/>
        <end position="483"/>
    </location>
</feature>
<proteinExistence type="predicted"/>
<dbReference type="Proteomes" id="UP001062263">
    <property type="component" value="Chromosome"/>
</dbReference>
<evidence type="ECO:0000313" key="2">
    <source>
        <dbReference type="EMBL" id="BDL44315.1"/>
    </source>
</evidence>
<organism evidence="2 3">
    <name type="scientific">Akkermansia biwaensis</name>
    <dbReference type="NCBI Taxonomy" id="2946555"/>
    <lineage>
        <taxon>Bacteria</taxon>
        <taxon>Pseudomonadati</taxon>
        <taxon>Verrucomicrobiota</taxon>
        <taxon>Verrucomicrobiia</taxon>
        <taxon>Verrucomicrobiales</taxon>
        <taxon>Akkermansiaceae</taxon>
        <taxon>Akkermansia</taxon>
    </lineage>
</organism>
<keyword evidence="1" id="KW-0732">Signal</keyword>
<protein>
    <submittedName>
        <fullName evidence="2">Uncharacterized protein</fullName>
    </submittedName>
</protein>
<keyword evidence="3" id="KW-1185">Reference proteome</keyword>